<evidence type="ECO:0000256" key="1">
    <source>
        <dbReference type="SAM" id="MobiDB-lite"/>
    </source>
</evidence>
<feature type="region of interest" description="Disordered" evidence="1">
    <location>
        <begin position="1"/>
        <end position="23"/>
    </location>
</feature>
<accession>A0A3N4LAR1</accession>
<sequence>MSRHGNAPQRHDGAEGGPAQSSSLKYRHENLRPMRRKFLCDAQREADTQIIGRAPGPQILPTLLVRTPSERGKTCVLSAGSSCVIPTEKSTPKLLAEQQGPRHHINQEINKKVDASNQELKASFDEKLKLNVDLLMVQLSEIKAILREPG</sequence>
<keyword evidence="3" id="KW-1185">Reference proteome</keyword>
<dbReference type="AlphaFoldDB" id="A0A3N4LAR1"/>
<evidence type="ECO:0000313" key="2">
    <source>
        <dbReference type="EMBL" id="RPB19736.1"/>
    </source>
</evidence>
<gene>
    <name evidence="2" type="ORF">L211DRAFT_852926</name>
</gene>
<reference evidence="2 3" key="1">
    <citation type="journal article" date="2018" name="Nat. Ecol. Evol.">
        <title>Pezizomycetes genomes reveal the molecular basis of ectomycorrhizal truffle lifestyle.</title>
        <authorList>
            <person name="Murat C."/>
            <person name="Payen T."/>
            <person name="Noel B."/>
            <person name="Kuo A."/>
            <person name="Morin E."/>
            <person name="Chen J."/>
            <person name="Kohler A."/>
            <person name="Krizsan K."/>
            <person name="Balestrini R."/>
            <person name="Da Silva C."/>
            <person name="Montanini B."/>
            <person name="Hainaut M."/>
            <person name="Levati E."/>
            <person name="Barry K.W."/>
            <person name="Belfiori B."/>
            <person name="Cichocki N."/>
            <person name="Clum A."/>
            <person name="Dockter R.B."/>
            <person name="Fauchery L."/>
            <person name="Guy J."/>
            <person name="Iotti M."/>
            <person name="Le Tacon F."/>
            <person name="Lindquist E.A."/>
            <person name="Lipzen A."/>
            <person name="Malagnac F."/>
            <person name="Mello A."/>
            <person name="Molinier V."/>
            <person name="Miyauchi S."/>
            <person name="Poulain J."/>
            <person name="Riccioni C."/>
            <person name="Rubini A."/>
            <person name="Sitrit Y."/>
            <person name="Splivallo R."/>
            <person name="Traeger S."/>
            <person name="Wang M."/>
            <person name="Zifcakova L."/>
            <person name="Wipf D."/>
            <person name="Zambonelli A."/>
            <person name="Paolocci F."/>
            <person name="Nowrousian M."/>
            <person name="Ottonello S."/>
            <person name="Baldrian P."/>
            <person name="Spatafora J.W."/>
            <person name="Henrissat B."/>
            <person name="Nagy L.G."/>
            <person name="Aury J.M."/>
            <person name="Wincker P."/>
            <person name="Grigoriev I.V."/>
            <person name="Bonfante P."/>
            <person name="Martin F.M."/>
        </authorList>
    </citation>
    <scope>NUCLEOTIDE SEQUENCE [LARGE SCALE GENOMIC DNA]</scope>
    <source>
        <strain evidence="2 3">ATCC MYA-4762</strain>
    </source>
</reference>
<dbReference type="Proteomes" id="UP000267821">
    <property type="component" value="Unassembled WGS sequence"/>
</dbReference>
<proteinExistence type="predicted"/>
<organism evidence="2 3">
    <name type="scientific">Terfezia boudieri ATCC MYA-4762</name>
    <dbReference type="NCBI Taxonomy" id="1051890"/>
    <lineage>
        <taxon>Eukaryota</taxon>
        <taxon>Fungi</taxon>
        <taxon>Dikarya</taxon>
        <taxon>Ascomycota</taxon>
        <taxon>Pezizomycotina</taxon>
        <taxon>Pezizomycetes</taxon>
        <taxon>Pezizales</taxon>
        <taxon>Pezizaceae</taxon>
        <taxon>Terfezia</taxon>
    </lineage>
</organism>
<protein>
    <submittedName>
        <fullName evidence="2">Uncharacterized protein</fullName>
    </submittedName>
</protein>
<evidence type="ECO:0000313" key="3">
    <source>
        <dbReference type="Proteomes" id="UP000267821"/>
    </source>
</evidence>
<name>A0A3N4LAR1_9PEZI</name>
<dbReference type="EMBL" id="ML121584">
    <property type="protein sequence ID" value="RPB19736.1"/>
    <property type="molecule type" value="Genomic_DNA"/>
</dbReference>
<dbReference type="InParanoid" id="A0A3N4LAR1"/>